<dbReference type="CDD" id="cd15072">
    <property type="entry name" value="7tmA_Retinal_GPR"/>
    <property type="match status" value="1"/>
</dbReference>
<evidence type="ECO:0000256" key="9">
    <source>
        <dbReference type="ARBA" id="ARBA00023136"/>
    </source>
</evidence>
<dbReference type="Gene3D" id="1.20.1070.10">
    <property type="entry name" value="Rhodopsin 7-helix transmembrane proteins"/>
    <property type="match status" value="1"/>
</dbReference>
<accession>A0A8C6BKN1</accession>
<evidence type="ECO:0000256" key="8">
    <source>
        <dbReference type="ARBA" id="ARBA00023040"/>
    </source>
</evidence>
<dbReference type="PANTHER" id="PTHR24240">
    <property type="entry name" value="OPSIN"/>
    <property type="match status" value="1"/>
</dbReference>
<keyword evidence="9 16" id="KW-0472">Membrane</keyword>
<evidence type="ECO:0000256" key="7">
    <source>
        <dbReference type="ARBA" id="ARBA00022991"/>
    </source>
</evidence>
<dbReference type="GO" id="GO:0007601">
    <property type="term" value="P:visual perception"/>
    <property type="evidence" value="ECO:0007669"/>
    <property type="project" value="UniProtKB-KW"/>
</dbReference>
<organism evidence="18 19">
    <name type="scientific">Monodon monoceros</name>
    <name type="common">Narwhal</name>
    <name type="synonym">Ceratodon monodon</name>
    <dbReference type="NCBI Taxonomy" id="40151"/>
    <lineage>
        <taxon>Eukaryota</taxon>
        <taxon>Metazoa</taxon>
        <taxon>Chordata</taxon>
        <taxon>Craniata</taxon>
        <taxon>Vertebrata</taxon>
        <taxon>Euteleostomi</taxon>
        <taxon>Mammalia</taxon>
        <taxon>Eutheria</taxon>
        <taxon>Laurasiatheria</taxon>
        <taxon>Artiodactyla</taxon>
        <taxon>Whippomorpha</taxon>
        <taxon>Cetacea</taxon>
        <taxon>Odontoceti</taxon>
        <taxon>Monodontidae</taxon>
        <taxon>Monodon</taxon>
    </lineage>
</organism>
<dbReference type="InterPro" id="IPR050125">
    <property type="entry name" value="GPCR_opsins"/>
</dbReference>
<dbReference type="Pfam" id="PF00001">
    <property type="entry name" value="7tm_1"/>
    <property type="match status" value="1"/>
</dbReference>
<dbReference type="Proteomes" id="UP000694561">
    <property type="component" value="Unplaced"/>
</dbReference>
<keyword evidence="3" id="KW-0716">Sensory transduction</keyword>
<evidence type="ECO:0000256" key="11">
    <source>
        <dbReference type="ARBA" id="ARBA00023170"/>
    </source>
</evidence>
<dbReference type="GO" id="GO:0004930">
    <property type="term" value="F:G protein-coupled receptor activity"/>
    <property type="evidence" value="ECO:0007669"/>
    <property type="project" value="UniProtKB-KW"/>
</dbReference>
<evidence type="ECO:0000313" key="18">
    <source>
        <dbReference type="Ensembl" id="ENSMMNP00015018024.1"/>
    </source>
</evidence>
<protein>
    <recommendedName>
        <fullName evidence="15">RPE-retinal G protein-coupled receptor</fullName>
    </recommendedName>
</protein>
<name>A0A8C6BKN1_MONMO</name>
<evidence type="ECO:0000256" key="15">
    <source>
        <dbReference type="ARBA" id="ARBA00073686"/>
    </source>
</evidence>
<keyword evidence="8" id="KW-0297">G-protein coupled receptor</keyword>
<evidence type="ECO:0000256" key="3">
    <source>
        <dbReference type="ARBA" id="ARBA00022606"/>
    </source>
</evidence>
<feature type="transmembrane region" description="Helical" evidence="16">
    <location>
        <begin position="16"/>
        <end position="41"/>
    </location>
</feature>
<sequence length="309" mass="34101">MAESGTLPTGFGELEVLAVGTVLLVEALSGLSLNSLTILCFCKNPELRTPSHLLVLSLALSDSGISLNALMAATSSLLRGRKKGRGEGSLVPRVSHRRWPYGSEGCQVHGFQGFATVLASICSSAAIAWGRYHHYCTRSRLDWNTAVSLVFFVWLSSAFWATLPLLGWGHYDHEPLGTCCTLDYSRRDRNFTSFLFTMAFFNFLLPLFITVISYRLMEQKLGKTGRPPVNTVLPARTLLLGWGPYALLYLYAAVADVTSISPKLQMVPALIAKAVPTVNAINYALGSEMVHRGIWQCLSPQKRERDREQ</sequence>
<feature type="transmembrane region" description="Helical" evidence="16">
    <location>
        <begin position="266"/>
        <end position="285"/>
    </location>
</feature>
<keyword evidence="11" id="KW-0675">Receptor</keyword>
<dbReference type="GO" id="GO:0005886">
    <property type="term" value="C:plasma membrane"/>
    <property type="evidence" value="ECO:0007669"/>
    <property type="project" value="Ensembl"/>
</dbReference>
<feature type="transmembrane region" description="Helical" evidence="16">
    <location>
        <begin position="141"/>
        <end position="163"/>
    </location>
</feature>
<evidence type="ECO:0000259" key="17">
    <source>
        <dbReference type="PROSITE" id="PS50262"/>
    </source>
</evidence>
<proteinExistence type="predicted"/>
<evidence type="ECO:0000256" key="4">
    <source>
        <dbReference type="ARBA" id="ARBA00022692"/>
    </source>
</evidence>
<evidence type="ECO:0000256" key="13">
    <source>
        <dbReference type="ARBA" id="ARBA00023305"/>
    </source>
</evidence>
<dbReference type="PROSITE" id="PS50262">
    <property type="entry name" value="G_PROTEIN_RECEP_F1_2"/>
    <property type="match status" value="1"/>
</dbReference>
<dbReference type="PRINTS" id="PR00667">
    <property type="entry name" value="RPERETINALR"/>
</dbReference>
<evidence type="ECO:0000256" key="5">
    <source>
        <dbReference type="ARBA" id="ARBA00022925"/>
    </source>
</evidence>
<keyword evidence="19" id="KW-1185">Reference proteome</keyword>
<keyword evidence="6 16" id="KW-1133">Transmembrane helix</keyword>
<keyword evidence="2" id="KW-0600">Photoreceptor protein</keyword>
<dbReference type="InterPro" id="IPR017452">
    <property type="entry name" value="GPCR_Rhodpsn_7TM"/>
</dbReference>
<reference evidence="18" key="2">
    <citation type="submission" date="2025-09" db="UniProtKB">
        <authorList>
            <consortium name="Ensembl"/>
        </authorList>
    </citation>
    <scope>IDENTIFICATION</scope>
</reference>
<keyword evidence="5" id="KW-0681">Retinal protein</keyword>
<dbReference type="PROSITE" id="PS00238">
    <property type="entry name" value="OPSIN"/>
    <property type="match status" value="1"/>
</dbReference>
<comment type="subcellular location">
    <subcellularLocation>
        <location evidence="1">Membrane</location>
        <topology evidence="1">Multi-pass membrane protein</topology>
    </subcellularLocation>
</comment>
<comment type="function">
    <text evidence="14">Receptor for all-trans- and 11-cis-retinal. Binds preferentially to the former and may catalyze the isomerization of the chromophore by a retinochrome-like mechanism.</text>
</comment>
<reference evidence="18" key="1">
    <citation type="submission" date="2025-08" db="UniProtKB">
        <authorList>
            <consortium name="Ensembl"/>
        </authorList>
    </citation>
    <scope>IDENTIFICATION</scope>
</reference>
<gene>
    <name evidence="18" type="primary">RGR</name>
</gene>
<evidence type="ECO:0000256" key="10">
    <source>
        <dbReference type="ARBA" id="ARBA00023157"/>
    </source>
</evidence>
<dbReference type="GeneTree" id="ENSGT01130000278323"/>
<feature type="transmembrane region" description="Helical" evidence="16">
    <location>
        <begin position="237"/>
        <end position="254"/>
    </location>
</feature>
<keyword evidence="12" id="KW-0807">Transducer</keyword>
<dbReference type="SUPFAM" id="SSF81321">
    <property type="entry name" value="Family A G protein-coupled receptor-like"/>
    <property type="match status" value="1"/>
</dbReference>
<dbReference type="FunFam" id="1.20.1070.10:FF:000139">
    <property type="entry name" value="RPE-retinal G protein-coupled receptor isoform X1"/>
    <property type="match status" value="1"/>
</dbReference>
<keyword evidence="4 16" id="KW-0812">Transmembrane</keyword>
<feature type="transmembrane region" description="Helical" evidence="16">
    <location>
        <begin position="53"/>
        <end position="73"/>
    </location>
</feature>
<dbReference type="GO" id="GO:0007602">
    <property type="term" value="P:phototransduction"/>
    <property type="evidence" value="ECO:0007669"/>
    <property type="project" value="UniProtKB-KW"/>
</dbReference>
<dbReference type="InterPro" id="IPR000276">
    <property type="entry name" value="GPCR_Rhodpsn"/>
</dbReference>
<evidence type="ECO:0000256" key="14">
    <source>
        <dbReference type="ARBA" id="ARBA00057095"/>
    </source>
</evidence>
<dbReference type="AlphaFoldDB" id="A0A8C6BKN1"/>
<dbReference type="Ensembl" id="ENSMMNT00015019802.1">
    <property type="protein sequence ID" value="ENSMMNP00015018024.1"/>
    <property type="gene ID" value="ENSMMNG00015013252.1"/>
</dbReference>
<feature type="transmembrane region" description="Helical" evidence="16">
    <location>
        <begin position="110"/>
        <end position="129"/>
    </location>
</feature>
<keyword evidence="10" id="KW-1015">Disulfide bond</keyword>
<evidence type="ECO:0000256" key="1">
    <source>
        <dbReference type="ARBA" id="ARBA00004141"/>
    </source>
</evidence>
<evidence type="ECO:0000256" key="12">
    <source>
        <dbReference type="ARBA" id="ARBA00023224"/>
    </source>
</evidence>
<evidence type="ECO:0000256" key="6">
    <source>
        <dbReference type="ARBA" id="ARBA00022989"/>
    </source>
</evidence>
<feature type="transmembrane region" description="Helical" evidence="16">
    <location>
        <begin position="194"/>
        <end position="216"/>
    </location>
</feature>
<evidence type="ECO:0000313" key="19">
    <source>
        <dbReference type="Proteomes" id="UP000694561"/>
    </source>
</evidence>
<dbReference type="GO" id="GO:0009881">
    <property type="term" value="F:photoreceptor activity"/>
    <property type="evidence" value="ECO:0007669"/>
    <property type="project" value="UniProtKB-KW"/>
</dbReference>
<dbReference type="InterPro" id="IPR027430">
    <property type="entry name" value="Retinal_BS"/>
</dbReference>
<dbReference type="PRINTS" id="PR00237">
    <property type="entry name" value="GPCRRHODOPSN"/>
</dbReference>
<feature type="domain" description="G-protein coupled receptors family 1 profile" evidence="17">
    <location>
        <begin position="33"/>
        <end position="283"/>
    </location>
</feature>
<evidence type="ECO:0000256" key="2">
    <source>
        <dbReference type="ARBA" id="ARBA00022543"/>
    </source>
</evidence>
<keyword evidence="7" id="KW-0157">Chromophore</keyword>
<evidence type="ECO:0000256" key="16">
    <source>
        <dbReference type="SAM" id="Phobius"/>
    </source>
</evidence>
<dbReference type="InterPro" id="IPR001793">
    <property type="entry name" value="RPE_GPCR"/>
</dbReference>
<keyword evidence="13" id="KW-0844">Vision</keyword>